<proteinExistence type="predicted"/>
<evidence type="ECO:0000313" key="1">
    <source>
        <dbReference type="EMBL" id="MEF2112937.1"/>
    </source>
</evidence>
<dbReference type="Proteomes" id="UP001498469">
    <property type="component" value="Unassembled WGS sequence"/>
</dbReference>
<accession>A0ABU7UNI0</accession>
<sequence>MRRQPMDNNMNFGDGVLDEAKTNVNNRAKGLIKIAIDAVFDYLEGKVKDLPEIIEQLRNSPETEQKIAVLWSEQLSEEGLVPKSYNGLSDKLLISNFRQEGYLDGLYAGYVLAMMALVDNDASKDIILAARDYIRPNLIGHHYDDRDEFIGQYKDEKYSWIDKTNEPLSGI</sequence>
<evidence type="ECO:0000313" key="2">
    <source>
        <dbReference type="Proteomes" id="UP001498469"/>
    </source>
</evidence>
<gene>
    <name evidence="1" type="ORF">SJI18_11540</name>
</gene>
<comment type="caution">
    <text evidence="1">The sequence shown here is derived from an EMBL/GenBank/DDBJ whole genome shotgun (WGS) entry which is preliminary data.</text>
</comment>
<dbReference type="RefSeq" id="WP_216248103.1">
    <property type="nucleotide sequence ID" value="NZ_JAZHFS010000009.1"/>
</dbReference>
<reference evidence="1 2" key="1">
    <citation type="submission" date="2023-11" db="EMBL/GenBank/DDBJ databases">
        <title>Draft genome sequence of a psychrophilic Clostridium strain from permafrost water brine.</title>
        <authorList>
            <person name="Shcherbakova V.A."/>
            <person name="Trubitsyn V.E."/>
            <person name="Zakharyuk A.G."/>
        </authorList>
    </citation>
    <scope>NUCLEOTIDE SEQUENCE [LARGE SCALE GENOMIC DNA]</scope>
    <source>
        <strain evidence="1 2">14F</strain>
    </source>
</reference>
<name>A0ABU7UNI0_9CLOT</name>
<dbReference type="EMBL" id="JAZHFS010000009">
    <property type="protein sequence ID" value="MEF2112937.1"/>
    <property type="molecule type" value="Genomic_DNA"/>
</dbReference>
<keyword evidence="2" id="KW-1185">Reference proteome</keyword>
<protein>
    <submittedName>
        <fullName evidence="1">Uncharacterized protein</fullName>
    </submittedName>
</protein>
<organism evidence="1 2">
    <name type="scientific">Clostridium frigoriphilum</name>
    <dbReference type="NCBI Taxonomy" id="443253"/>
    <lineage>
        <taxon>Bacteria</taxon>
        <taxon>Bacillati</taxon>
        <taxon>Bacillota</taxon>
        <taxon>Clostridia</taxon>
        <taxon>Eubacteriales</taxon>
        <taxon>Clostridiaceae</taxon>
        <taxon>Clostridium</taxon>
    </lineage>
</organism>